<protein>
    <submittedName>
        <fullName evidence="1">Uncharacterized protein</fullName>
    </submittedName>
</protein>
<proteinExistence type="predicted"/>
<name>A0A7Y6EGK3_9SPHN</name>
<accession>A0A7Y6EGK3</accession>
<dbReference type="EMBL" id="JABMCH010000057">
    <property type="protein sequence ID" value="NUU46401.1"/>
    <property type="molecule type" value="Genomic_DNA"/>
</dbReference>
<dbReference type="Proteomes" id="UP000536441">
    <property type="component" value="Unassembled WGS sequence"/>
</dbReference>
<evidence type="ECO:0000313" key="2">
    <source>
        <dbReference type="Proteomes" id="UP000536441"/>
    </source>
</evidence>
<reference evidence="1 2" key="1">
    <citation type="submission" date="2020-05" db="EMBL/GenBank/DDBJ databases">
        <title>Genome Sequencing of Type Strains.</title>
        <authorList>
            <person name="Lemaire J.F."/>
            <person name="Inderbitzin P."/>
            <person name="Gregorio O.A."/>
            <person name="Collins S.B."/>
            <person name="Wespe N."/>
            <person name="Knight-Connoni V."/>
        </authorList>
    </citation>
    <scope>NUCLEOTIDE SEQUENCE [LARGE SCALE GENOMIC DNA]</scope>
    <source>
        <strain evidence="1 2">DSM 100049</strain>
    </source>
</reference>
<organism evidence="1 2">
    <name type="scientific">Sphingomonas zeae</name>
    <dbReference type="NCBI Taxonomy" id="1646122"/>
    <lineage>
        <taxon>Bacteria</taxon>
        <taxon>Pseudomonadati</taxon>
        <taxon>Pseudomonadota</taxon>
        <taxon>Alphaproteobacteria</taxon>
        <taxon>Sphingomonadales</taxon>
        <taxon>Sphingomonadaceae</taxon>
        <taxon>Sphingomonas</taxon>
    </lineage>
</organism>
<dbReference type="AlphaFoldDB" id="A0A7Y6EGK3"/>
<comment type="caution">
    <text evidence="1">The sequence shown here is derived from an EMBL/GenBank/DDBJ whole genome shotgun (WGS) entry which is preliminary data.</text>
</comment>
<evidence type="ECO:0000313" key="1">
    <source>
        <dbReference type="EMBL" id="NUU46401.1"/>
    </source>
</evidence>
<dbReference type="RefSeq" id="WP_004212788.1">
    <property type="nucleotide sequence ID" value="NZ_JACIFA010000010.1"/>
</dbReference>
<sequence length="69" mass="7443">MTGELDDICAQVDCPKCGAELSVPYRQMRLQKAAACSCGAMIRLEDDTPIAAIQRLIDEANPPHPDNDG</sequence>
<keyword evidence="2" id="KW-1185">Reference proteome</keyword>
<gene>
    <name evidence="1" type="ORF">HP438_05370</name>
</gene>